<comment type="caution">
    <text evidence="1">The sequence shown here is derived from an EMBL/GenBank/DDBJ whole genome shotgun (WGS) entry which is preliminary data.</text>
</comment>
<evidence type="ECO:0000313" key="2">
    <source>
        <dbReference type="Proteomes" id="UP000028653"/>
    </source>
</evidence>
<keyword evidence="2" id="KW-1185">Reference proteome</keyword>
<dbReference type="InterPro" id="IPR038131">
    <property type="entry name" value="PsiB-like_sf"/>
</dbReference>
<reference evidence="1 2" key="1">
    <citation type="submission" date="2014-05" db="EMBL/GenBank/DDBJ databases">
        <title>ATOL: Assembling a taxonomically balanced genome-scale reconstruction of the evolutionary history of the Enterobacteriaceae.</title>
        <authorList>
            <person name="Plunkett G.III."/>
            <person name="Neeno-Eckwall E.C."/>
            <person name="Glasner J.D."/>
            <person name="Perna N.T."/>
        </authorList>
    </citation>
    <scope>NUCLEOTIDE SEQUENCE [LARGE SCALE GENOMIC DNA]</scope>
    <source>
        <strain evidence="1 2">ATCC 33320</strain>
    </source>
</reference>
<dbReference type="EMBL" id="JMPI01000077">
    <property type="protein sequence ID" value="KFC76646.1"/>
    <property type="molecule type" value="Genomic_DNA"/>
</dbReference>
<dbReference type="STRING" id="1006004.GBAG_4366"/>
<dbReference type="Pfam" id="PF06290">
    <property type="entry name" value="PsiB"/>
    <property type="match status" value="1"/>
</dbReference>
<dbReference type="RefSeq" id="WP_034500218.1">
    <property type="nucleotide sequence ID" value="NZ_JMPI01000077.1"/>
</dbReference>
<name>A0A085FYV1_9ENTR</name>
<dbReference type="OrthoDB" id="6488194at2"/>
<proteinExistence type="predicted"/>
<dbReference type="Proteomes" id="UP000028653">
    <property type="component" value="Unassembled WGS sequence"/>
</dbReference>
<protein>
    <submittedName>
        <fullName evidence="1">PsiB family plasmid SOS inhibition protein</fullName>
    </submittedName>
</protein>
<evidence type="ECO:0000313" key="1">
    <source>
        <dbReference type="EMBL" id="KFC76646.1"/>
    </source>
</evidence>
<dbReference type="Gene3D" id="3.40.50.11880">
    <property type="entry name" value="Plasmid SOS inhibition protein"/>
    <property type="match status" value="1"/>
</dbReference>
<accession>A0A085FYV1</accession>
<organism evidence="1 2">
    <name type="scientific">Buttiauxella agrestis ATCC 33320</name>
    <dbReference type="NCBI Taxonomy" id="1006004"/>
    <lineage>
        <taxon>Bacteria</taxon>
        <taxon>Pseudomonadati</taxon>
        <taxon>Pseudomonadota</taxon>
        <taxon>Gammaproteobacteria</taxon>
        <taxon>Enterobacterales</taxon>
        <taxon>Enterobacteriaceae</taxon>
        <taxon>Buttiauxella</taxon>
    </lineage>
</organism>
<sequence length="142" mass="16336">MFSRNIDDLKTMLPCEYEEWRERGDDFRRTLTHAIMRHLETPEHWQVNAEYRTEFGGLFPVQCRFTPPDGQWHLCVCSPGEISPAWSVVLLSSCGQCVRLLMTTLVFEPQDINVLLQQTAALARMRCSATSVAEMLTQEEAL</sequence>
<dbReference type="AlphaFoldDB" id="A0A085FYV1"/>
<dbReference type="NCBIfam" id="NF010255">
    <property type="entry name" value="PRK13701.1"/>
    <property type="match status" value="1"/>
</dbReference>
<gene>
    <name evidence="1" type="ORF">GBAG_4366</name>
</gene>
<dbReference type="eggNOG" id="ENOG50334ZM">
    <property type="taxonomic scope" value="Bacteria"/>
</dbReference>
<dbReference type="InterPro" id="IPR009385">
    <property type="entry name" value="Plasmid_inh_PsiB"/>
</dbReference>